<dbReference type="InterPro" id="IPR010301">
    <property type="entry name" value="RRP1"/>
</dbReference>
<dbReference type="AlphaFoldDB" id="A0A3A2ZYC7"/>
<comment type="caution">
    <text evidence="6">The sequence shown here is derived from an EMBL/GenBank/DDBJ whole genome shotgun (WGS) entry which is preliminary data.</text>
</comment>
<dbReference type="PANTHER" id="PTHR13026:SF0">
    <property type="entry name" value="RIBOSOMAL RNA PROCESSING 1B"/>
    <property type="match status" value="1"/>
</dbReference>
<evidence type="ECO:0000313" key="7">
    <source>
        <dbReference type="Proteomes" id="UP000266188"/>
    </source>
</evidence>
<keyword evidence="3" id="KW-0698">rRNA processing</keyword>
<gene>
    <name evidence="6" type="ORF">PHISCL_01264</name>
</gene>
<accession>A0A3A2ZYC7</accession>
<keyword evidence="4" id="KW-0539">Nucleus</keyword>
<feature type="compositionally biased region" description="Basic and acidic residues" evidence="5">
    <location>
        <begin position="159"/>
        <end position="168"/>
    </location>
</feature>
<feature type="region of interest" description="Disordered" evidence="5">
    <location>
        <begin position="201"/>
        <end position="225"/>
    </location>
</feature>
<feature type="compositionally biased region" description="Acidic residues" evidence="5">
    <location>
        <begin position="315"/>
        <end position="330"/>
    </location>
</feature>
<dbReference type="GO" id="GO:0006364">
    <property type="term" value="P:rRNA processing"/>
    <property type="evidence" value="ECO:0007669"/>
    <property type="project" value="UniProtKB-KW"/>
</dbReference>
<proteinExistence type="inferred from homology"/>
<dbReference type="GO" id="GO:0030688">
    <property type="term" value="C:preribosome, small subunit precursor"/>
    <property type="evidence" value="ECO:0007669"/>
    <property type="project" value="InterPro"/>
</dbReference>
<sequence>MSDLQKTPFVRELASSDRKTRDKALESLTNFLRAKTDLSLLDLLKLWKGLFFCFYHSDRPLTQQALARALSYSLVPTLPRSTLHQFLRAFWITISRDFHSLDRLRLDKYLFLIRCYVGVGFEVFIKQNSETGKGKKGEKKRKREAEANQHGNKKKKSKRDSDAGKEQGNDDENGDENEEVESKYPGLTSYISILEEGPLYPFDFDPDQEPADDGAGGSVSIPHGPDGLRYHIMDIWIDELEKVFEFEEVEQPGEGDEATPQRKIKGDVPMDLLLRPIGTLRTKGLHKPVRTRATETLEDERLVEWGIKERKADKNEDEESEDEWGGFGDD</sequence>
<feature type="compositionally biased region" description="Acidic residues" evidence="5">
    <location>
        <begin position="169"/>
        <end position="179"/>
    </location>
</feature>
<evidence type="ECO:0000256" key="5">
    <source>
        <dbReference type="SAM" id="MobiDB-lite"/>
    </source>
</evidence>
<evidence type="ECO:0000256" key="4">
    <source>
        <dbReference type="ARBA" id="ARBA00023242"/>
    </source>
</evidence>
<dbReference type="Pfam" id="PF05997">
    <property type="entry name" value="Nop52"/>
    <property type="match status" value="2"/>
</dbReference>
<dbReference type="EMBL" id="MVGC01000023">
    <property type="protein sequence ID" value="RJE26377.1"/>
    <property type="molecule type" value="Genomic_DNA"/>
</dbReference>
<feature type="region of interest" description="Disordered" evidence="5">
    <location>
        <begin position="306"/>
        <end position="330"/>
    </location>
</feature>
<evidence type="ECO:0000313" key="6">
    <source>
        <dbReference type="EMBL" id="RJE26377.1"/>
    </source>
</evidence>
<feature type="region of interest" description="Disordered" evidence="5">
    <location>
        <begin position="131"/>
        <end position="182"/>
    </location>
</feature>
<dbReference type="PANTHER" id="PTHR13026">
    <property type="entry name" value="NNP-1 PROTEIN NOVEL NUCLEAR PROTEIN 1 NOP52"/>
    <property type="match status" value="1"/>
</dbReference>
<dbReference type="OrthoDB" id="2019504at2759"/>
<dbReference type="Proteomes" id="UP000266188">
    <property type="component" value="Unassembled WGS sequence"/>
</dbReference>
<dbReference type="GO" id="GO:0005634">
    <property type="term" value="C:nucleus"/>
    <property type="evidence" value="ECO:0007669"/>
    <property type="project" value="UniProtKB-SubCell"/>
</dbReference>
<reference evidence="7" key="1">
    <citation type="submission" date="2017-02" db="EMBL/GenBank/DDBJ databases">
        <authorList>
            <person name="Tafer H."/>
            <person name="Lopandic K."/>
        </authorList>
    </citation>
    <scope>NUCLEOTIDE SEQUENCE [LARGE SCALE GENOMIC DNA]</scope>
    <source>
        <strain evidence="7">CBS 366.77</strain>
    </source>
</reference>
<evidence type="ECO:0000256" key="3">
    <source>
        <dbReference type="ARBA" id="ARBA00022552"/>
    </source>
</evidence>
<dbReference type="STRING" id="2070753.A0A3A2ZYC7"/>
<comment type="similarity">
    <text evidence="2">Belongs to the RRP1 family.</text>
</comment>
<evidence type="ECO:0000256" key="2">
    <source>
        <dbReference type="ARBA" id="ARBA00006374"/>
    </source>
</evidence>
<evidence type="ECO:0000256" key="1">
    <source>
        <dbReference type="ARBA" id="ARBA00004123"/>
    </source>
</evidence>
<keyword evidence="7" id="KW-1185">Reference proteome</keyword>
<organism evidence="6 7">
    <name type="scientific">Aspergillus sclerotialis</name>
    <dbReference type="NCBI Taxonomy" id="2070753"/>
    <lineage>
        <taxon>Eukaryota</taxon>
        <taxon>Fungi</taxon>
        <taxon>Dikarya</taxon>
        <taxon>Ascomycota</taxon>
        <taxon>Pezizomycotina</taxon>
        <taxon>Eurotiomycetes</taxon>
        <taxon>Eurotiomycetidae</taxon>
        <taxon>Eurotiales</taxon>
        <taxon>Aspergillaceae</taxon>
        <taxon>Aspergillus</taxon>
        <taxon>Aspergillus subgen. Polypaecilum</taxon>
    </lineage>
</organism>
<name>A0A3A2ZYC7_9EURO</name>
<comment type="subcellular location">
    <subcellularLocation>
        <location evidence="1">Nucleus</location>
    </subcellularLocation>
</comment>
<protein>
    <submittedName>
        <fullName evidence="6">Ribosomal RNA processing protein</fullName>
    </submittedName>
</protein>